<reference evidence="1 2" key="1">
    <citation type="submission" date="2019-02" db="EMBL/GenBank/DDBJ databases">
        <title>Deep-cultivation of Planctomycetes and their phenomic and genomic characterization uncovers novel biology.</title>
        <authorList>
            <person name="Wiegand S."/>
            <person name="Jogler M."/>
            <person name="Boedeker C."/>
            <person name="Pinto D."/>
            <person name="Vollmers J."/>
            <person name="Rivas-Marin E."/>
            <person name="Kohn T."/>
            <person name="Peeters S.H."/>
            <person name="Heuer A."/>
            <person name="Rast P."/>
            <person name="Oberbeckmann S."/>
            <person name="Bunk B."/>
            <person name="Jeske O."/>
            <person name="Meyerdierks A."/>
            <person name="Storesund J.E."/>
            <person name="Kallscheuer N."/>
            <person name="Luecker S."/>
            <person name="Lage O.M."/>
            <person name="Pohl T."/>
            <person name="Merkel B.J."/>
            <person name="Hornburger P."/>
            <person name="Mueller R.-W."/>
            <person name="Bruemmer F."/>
            <person name="Labrenz M."/>
            <person name="Spormann A.M."/>
            <person name="Op den Camp H."/>
            <person name="Overmann J."/>
            <person name="Amann R."/>
            <person name="Jetten M.S.M."/>
            <person name="Mascher T."/>
            <person name="Medema M.H."/>
            <person name="Devos D.P."/>
            <person name="Kaster A.-K."/>
            <person name="Ovreas L."/>
            <person name="Rohde M."/>
            <person name="Galperin M.Y."/>
            <person name="Jogler C."/>
        </authorList>
    </citation>
    <scope>NUCLEOTIDE SEQUENCE [LARGE SCALE GENOMIC DNA]</scope>
    <source>
        <strain evidence="1 2">Pan161</strain>
    </source>
</reference>
<sequence>MDSETLKLLLSGCHLNMEERSKRGIWPHPPLAYSMVRNQLIQLIENQAWFPSDLTQKSEGVVIENRGATFVCYSLTYSAFGPGIVSEKSQILFKSVIEAADFYLKHELRLPGDLDGWKVI</sequence>
<proteinExistence type="predicted"/>
<protein>
    <submittedName>
        <fullName evidence="1">Uncharacterized protein</fullName>
    </submittedName>
</protein>
<evidence type="ECO:0000313" key="2">
    <source>
        <dbReference type="Proteomes" id="UP000316855"/>
    </source>
</evidence>
<name>A0A517VJH2_9PLAN</name>
<organism evidence="1 2">
    <name type="scientific">Gimesia algae</name>
    <dbReference type="NCBI Taxonomy" id="2527971"/>
    <lineage>
        <taxon>Bacteria</taxon>
        <taxon>Pseudomonadati</taxon>
        <taxon>Planctomycetota</taxon>
        <taxon>Planctomycetia</taxon>
        <taxon>Planctomycetales</taxon>
        <taxon>Planctomycetaceae</taxon>
        <taxon>Gimesia</taxon>
    </lineage>
</organism>
<dbReference type="AlphaFoldDB" id="A0A517VJH2"/>
<gene>
    <name evidence="1" type="ORF">Pan161_48310</name>
</gene>
<keyword evidence="2" id="KW-1185">Reference proteome</keyword>
<accession>A0A517VJH2</accession>
<dbReference type="Proteomes" id="UP000316855">
    <property type="component" value="Chromosome"/>
</dbReference>
<dbReference type="EMBL" id="CP036343">
    <property type="protein sequence ID" value="QDT93156.1"/>
    <property type="molecule type" value="Genomic_DNA"/>
</dbReference>
<dbReference type="RefSeq" id="WP_145231151.1">
    <property type="nucleotide sequence ID" value="NZ_CP036343.1"/>
</dbReference>
<dbReference type="KEGG" id="gax:Pan161_48310"/>
<evidence type="ECO:0000313" key="1">
    <source>
        <dbReference type="EMBL" id="QDT93156.1"/>
    </source>
</evidence>
<dbReference type="OrthoDB" id="9845313at2"/>